<evidence type="ECO:0000313" key="2">
    <source>
        <dbReference type="Proteomes" id="UP001209878"/>
    </source>
</evidence>
<evidence type="ECO:0000313" key="1">
    <source>
        <dbReference type="EMBL" id="KAK2178488.1"/>
    </source>
</evidence>
<gene>
    <name evidence="1" type="ORF">NP493_541g00014</name>
</gene>
<dbReference type="EMBL" id="JAODUO010000541">
    <property type="protein sequence ID" value="KAK2178488.1"/>
    <property type="molecule type" value="Genomic_DNA"/>
</dbReference>
<accession>A0AAD9KVK4</accession>
<comment type="caution">
    <text evidence="1">The sequence shown here is derived from an EMBL/GenBank/DDBJ whole genome shotgun (WGS) entry which is preliminary data.</text>
</comment>
<protein>
    <submittedName>
        <fullName evidence="1">Uncharacterized protein</fullName>
    </submittedName>
</protein>
<keyword evidence="2" id="KW-1185">Reference proteome</keyword>
<sequence length="80" mass="9448">MHNYNTRAKDNIHTFRAKHEFAMKYLRLSLPHTINETPDAIKNKIYTHSLHGFIIYIKTCLLNNYSDICTLSNCYICQLN</sequence>
<name>A0AAD9KVK4_RIDPI</name>
<organism evidence="1 2">
    <name type="scientific">Ridgeia piscesae</name>
    <name type="common">Tubeworm</name>
    <dbReference type="NCBI Taxonomy" id="27915"/>
    <lineage>
        <taxon>Eukaryota</taxon>
        <taxon>Metazoa</taxon>
        <taxon>Spiralia</taxon>
        <taxon>Lophotrochozoa</taxon>
        <taxon>Annelida</taxon>
        <taxon>Polychaeta</taxon>
        <taxon>Sedentaria</taxon>
        <taxon>Canalipalpata</taxon>
        <taxon>Sabellida</taxon>
        <taxon>Siboglinidae</taxon>
        <taxon>Ridgeia</taxon>
    </lineage>
</organism>
<proteinExistence type="predicted"/>
<reference evidence="1" key="1">
    <citation type="journal article" date="2023" name="Mol. Biol. Evol.">
        <title>Third-Generation Sequencing Reveals the Adaptive Role of the Epigenome in Three Deep-Sea Polychaetes.</title>
        <authorList>
            <person name="Perez M."/>
            <person name="Aroh O."/>
            <person name="Sun Y."/>
            <person name="Lan Y."/>
            <person name="Juniper S.K."/>
            <person name="Young C.R."/>
            <person name="Angers B."/>
            <person name="Qian P.Y."/>
        </authorList>
    </citation>
    <scope>NUCLEOTIDE SEQUENCE</scope>
    <source>
        <strain evidence="1">R07B-5</strain>
    </source>
</reference>
<dbReference type="Proteomes" id="UP001209878">
    <property type="component" value="Unassembled WGS sequence"/>
</dbReference>
<dbReference type="AlphaFoldDB" id="A0AAD9KVK4"/>